<keyword evidence="4" id="KW-1185">Reference proteome</keyword>
<dbReference type="SUPFAM" id="SSF47413">
    <property type="entry name" value="lambda repressor-like DNA-binding domains"/>
    <property type="match status" value="1"/>
</dbReference>
<accession>A0ABT7A2H7</accession>
<reference evidence="3 4" key="1">
    <citation type="submission" date="2023-05" db="EMBL/GenBank/DDBJ databases">
        <title>Streptantibioticus silvisoli sp. nov., acidotolerant actinomycetes 1 from pine litter.</title>
        <authorList>
            <person name="Swiecimska M."/>
            <person name="Golinska P."/>
            <person name="Sangal V."/>
            <person name="Wachnowicz B."/>
            <person name="Goodfellow M."/>
        </authorList>
    </citation>
    <scope>NUCLEOTIDE SEQUENCE [LARGE SCALE GENOMIC DNA]</scope>
    <source>
        <strain evidence="3 4">DSM 42109</strain>
    </source>
</reference>
<feature type="region of interest" description="Disordered" evidence="1">
    <location>
        <begin position="13"/>
        <end position="48"/>
    </location>
</feature>
<organism evidence="3 4">
    <name type="scientific">Streptomyces iconiensis</name>
    <dbReference type="NCBI Taxonomy" id="1384038"/>
    <lineage>
        <taxon>Bacteria</taxon>
        <taxon>Bacillati</taxon>
        <taxon>Actinomycetota</taxon>
        <taxon>Actinomycetes</taxon>
        <taxon>Kitasatosporales</taxon>
        <taxon>Streptomycetaceae</taxon>
        <taxon>Streptomyces</taxon>
    </lineage>
</organism>
<gene>
    <name evidence="3" type="ORF">NMN56_027025</name>
</gene>
<sequence>MDTRAELREFLRSCRARISPQGTGPDGGPAPEGRSRVPGLRREEPARPAGMSVEHYVRLEQGRAGHVRPEVLDALARALRLDVGRRPDDAELVRLVGELRRRSEDFRRVWADHAVREVTHGAQPLFHPLVGTLQVTFETLRLPDDRDRSVVAHLPEPGTPAAADPRLPGEQAGTARNAWAGGC</sequence>
<dbReference type="InterPro" id="IPR010982">
    <property type="entry name" value="Lambda_DNA-bd_dom_sf"/>
</dbReference>
<dbReference type="RefSeq" id="WP_274040745.1">
    <property type="nucleotide sequence ID" value="NZ_JANCPR020000030.1"/>
</dbReference>
<dbReference type="InterPro" id="IPR001387">
    <property type="entry name" value="Cro/C1-type_HTH"/>
</dbReference>
<dbReference type="CDD" id="cd00093">
    <property type="entry name" value="HTH_XRE"/>
    <property type="match status" value="1"/>
</dbReference>
<dbReference type="Gene3D" id="3.30.450.180">
    <property type="match status" value="1"/>
</dbReference>
<protein>
    <submittedName>
        <fullName evidence="3">Helix-turn-helix transcriptional regulator</fullName>
    </submittedName>
</protein>
<dbReference type="InterPro" id="IPR041413">
    <property type="entry name" value="MLTR_LBD"/>
</dbReference>
<feature type="domain" description="MmyB-like transcription regulator ligand binding" evidence="2">
    <location>
        <begin position="69"/>
        <end position="164"/>
    </location>
</feature>
<name>A0ABT7A2H7_9ACTN</name>
<feature type="region of interest" description="Disordered" evidence="1">
    <location>
        <begin position="154"/>
        <end position="183"/>
    </location>
</feature>
<dbReference type="Pfam" id="PF17765">
    <property type="entry name" value="MLTR_LBD"/>
    <property type="match status" value="1"/>
</dbReference>
<proteinExistence type="predicted"/>
<evidence type="ECO:0000313" key="4">
    <source>
        <dbReference type="Proteomes" id="UP001214441"/>
    </source>
</evidence>
<dbReference type="PANTHER" id="PTHR35010">
    <property type="entry name" value="BLL4672 PROTEIN-RELATED"/>
    <property type="match status" value="1"/>
</dbReference>
<evidence type="ECO:0000259" key="2">
    <source>
        <dbReference type="Pfam" id="PF17765"/>
    </source>
</evidence>
<comment type="caution">
    <text evidence="3">The sequence shown here is derived from an EMBL/GenBank/DDBJ whole genome shotgun (WGS) entry which is preliminary data.</text>
</comment>
<dbReference type="PANTHER" id="PTHR35010:SF2">
    <property type="entry name" value="BLL4672 PROTEIN"/>
    <property type="match status" value="1"/>
</dbReference>
<dbReference type="Proteomes" id="UP001214441">
    <property type="component" value="Unassembled WGS sequence"/>
</dbReference>
<evidence type="ECO:0000313" key="3">
    <source>
        <dbReference type="EMBL" id="MDJ1135542.1"/>
    </source>
</evidence>
<dbReference type="EMBL" id="JANCPR020000030">
    <property type="protein sequence ID" value="MDJ1135542.1"/>
    <property type="molecule type" value="Genomic_DNA"/>
</dbReference>
<evidence type="ECO:0000256" key="1">
    <source>
        <dbReference type="SAM" id="MobiDB-lite"/>
    </source>
</evidence>